<dbReference type="EMBL" id="JAHRIO010080021">
    <property type="protein sequence ID" value="MEQ2183816.1"/>
    <property type="molecule type" value="Genomic_DNA"/>
</dbReference>
<dbReference type="Proteomes" id="UP001476798">
    <property type="component" value="Unassembled WGS sequence"/>
</dbReference>
<sequence>MVGWEGLHDDAFSCSMAVEDKIRRFGQPFLVGSPKNQESEARTYSLSLAGGFSPASLSSSAWTCRSWSPLRCQA</sequence>
<accession>A0ABV0PK76</accession>
<evidence type="ECO:0000313" key="1">
    <source>
        <dbReference type="EMBL" id="MEQ2183816.1"/>
    </source>
</evidence>
<organism evidence="1 2">
    <name type="scientific">Goodea atripinnis</name>
    <dbReference type="NCBI Taxonomy" id="208336"/>
    <lineage>
        <taxon>Eukaryota</taxon>
        <taxon>Metazoa</taxon>
        <taxon>Chordata</taxon>
        <taxon>Craniata</taxon>
        <taxon>Vertebrata</taxon>
        <taxon>Euteleostomi</taxon>
        <taxon>Actinopterygii</taxon>
        <taxon>Neopterygii</taxon>
        <taxon>Teleostei</taxon>
        <taxon>Neoteleostei</taxon>
        <taxon>Acanthomorphata</taxon>
        <taxon>Ovalentaria</taxon>
        <taxon>Atherinomorphae</taxon>
        <taxon>Cyprinodontiformes</taxon>
        <taxon>Goodeidae</taxon>
        <taxon>Goodea</taxon>
    </lineage>
</organism>
<comment type="caution">
    <text evidence="1">The sequence shown here is derived from an EMBL/GenBank/DDBJ whole genome shotgun (WGS) entry which is preliminary data.</text>
</comment>
<protein>
    <submittedName>
        <fullName evidence="1">Uncharacterized protein</fullName>
    </submittedName>
</protein>
<keyword evidence="2" id="KW-1185">Reference proteome</keyword>
<name>A0ABV0PK76_9TELE</name>
<feature type="non-terminal residue" evidence="1">
    <location>
        <position position="74"/>
    </location>
</feature>
<gene>
    <name evidence="1" type="ORF">GOODEAATRI_001778</name>
</gene>
<proteinExistence type="predicted"/>
<reference evidence="1 2" key="1">
    <citation type="submission" date="2021-06" db="EMBL/GenBank/DDBJ databases">
        <authorList>
            <person name="Palmer J.M."/>
        </authorList>
    </citation>
    <scope>NUCLEOTIDE SEQUENCE [LARGE SCALE GENOMIC DNA]</scope>
    <source>
        <strain evidence="1 2">GA_2019</strain>
        <tissue evidence="1">Muscle</tissue>
    </source>
</reference>
<evidence type="ECO:0000313" key="2">
    <source>
        <dbReference type="Proteomes" id="UP001476798"/>
    </source>
</evidence>